<dbReference type="NCBIfam" id="TIGR02889">
    <property type="entry name" value="spore_YpeB"/>
    <property type="match status" value="1"/>
</dbReference>
<dbReference type="AlphaFoldDB" id="A0A4R2RDY2"/>
<dbReference type="GO" id="GO:0009847">
    <property type="term" value="P:spore germination"/>
    <property type="evidence" value="ECO:0007669"/>
    <property type="project" value="InterPro"/>
</dbReference>
<gene>
    <name evidence="5" type="ORF">EDD73_1317</name>
</gene>
<dbReference type="InterPro" id="IPR025711">
    <property type="entry name" value="PepSY"/>
</dbReference>
<dbReference type="RefSeq" id="WP_131920504.1">
    <property type="nucleotide sequence ID" value="NZ_JAOQNU010000032.1"/>
</dbReference>
<comment type="caution">
    <text evidence="5">The sequence shown here is derived from an EMBL/GenBank/DDBJ whole genome shotgun (WGS) entry which is preliminary data.</text>
</comment>
<feature type="transmembrane region" description="Helical" evidence="1">
    <location>
        <begin position="15"/>
        <end position="35"/>
    </location>
</feature>
<evidence type="ECO:0000259" key="2">
    <source>
        <dbReference type="Pfam" id="PF03413"/>
    </source>
</evidence>
<evidence type="ECO:0000313" key="5">
    <source>
        <dbReference type="EMBL" id="TCP61013.1"/>
    </source>
</evidence>
<reference evidence="5 6" key="1">
    <citation type="submission" date="2019-03" db="EMBL/GenBank/DDBJ databases">
        <title>Genomic Encyclopedia of Type Strains, Phase IV (KMG-IV): sequencing the most valuable type-strain genomes for metagenomic binning, comparative biology and taxonomic classification.</title>
        <authorList>
            <person name="Goeker M."/>
        </authorList>
    </citation>
    <scope>NUCLEOTIDE SEQUENCE [LARGE SCALE GENOMIC DNA]</scope>
    <source>
        <strain evidence="5 6">DSM 11170</strain>
    </source>
</reference>
<dbReference type="InterPro" id="IPR048402">
    <property type="entry name" value="YpeB_N"/>
</dbReference>
<accession>A0A4R2RDY2</accession>
<dbReference type="InterPro" id="IPR014239">
    <property type="entry name" value="YpeB_PepSY1-2"/>
</dbReference>
<evidence type="ECO:0000259" key="4">
    <source>
        <dbReference type="Pfam" id="PF20769"/>
    </source>
</evidence>
<sequence length="490" mass="54860">MSNDLEQHHRSATRGWAVISGFLVLSLLASGAIGYRHYQENRAYQMKAENQYQRAFLDLSNHVENMELDMSKLIVSNSPGQSITRLNEVSRQATQASVELGQLPLASLLLSRTNSFVNQVGDYTGDLAQKKVDLNQPLTDSEVRQLSEVHRQTVFLRDELNKMGNQLSEGTITWIDLERDAQRQEKEGSQPQTAWFSRWVDRVVATVAGQGPETQAPAILSNFQFVESELQKYTPIEYDGKFSEAIKIKPKGLGSGEITQEQALQIAQSFLGPESLQGHTVTVVGEGKAAIPSYGIRVVANDAPDREKITMDISKTGGNVLWMLKDRAPGTPAITKEETPAIAKEFLNRRGLRGFEVTTVEEYQNLAVVTLVPKDGNVTLYPDKIKVRVALDDRDVLGYDASAYLTFHHNRALPAPKLTVAEARVRVSRQLNVIASKLALLGKDNYQEVLCWEFRASKNNEEYLVYINANNGKEERIFRVIDMPNGRFIH</sequence>
<dbReference type="Pfam" id="PF20769">
    <property type="entry name" value="YPEB_N"/>
    <property type="match status" value="1"/>
</dbReference>
<keyword evidence="1" id="KW-0472">Membrane</keyword>
<evidence type="ECO:0000313" key="6">
    <source>
        <dbReference type="Proteomes" id="UP000294813"/>
    </source>
</evidence>
<feature type="domain" description="PepSY" evidence="2">
    <location>
        <begin position="417"/>
        <end position="475"/>
    </location>
</feature>
<dbReference type="OrthoDB" id="2372097at2"/>
<dbReference type="Pfam" id="PF14620">
    <property type="entry name" value="YPEB_PepSY1-2"/>
    <property type="match status" value="1"/>
</dbReference>
<name>A0A4R2RDY2_9FIRM</name>
<feature type="domain" description="Sporulation protein YpeB N-terminal" evidence="4">
    <location>
        <begin position="40"/>
        <end position="175"/>
    </location>
</feature>
<organism evidence="5 6">
    <name type="scientific">Heliophilum fasciatum</name>
    <dbReference type="NCBI Taxonomy" id="35700"/>
    <lineage>
        <taxon>Bacteria</taxon>
        <taxon>Bacillati</taxon>
        <taxon>Bacillota</taxon>
        <taxon>Clostridia</taxon>
        <taxon>Eubacteriales</taxon>
        <taxon>Heliobacteriaceae</taxon>
        <taxon>Heliophilum</taxon>
    </lineage>
</organism>
<evidence type="ECO:0000256" key="1">
    <source>
        <dbReference type="SAM" id="Phobius"/>
    </source>
</evidence>
<protein>
    <submittedName>
        <fullName evidence="5">Spore germination protein</fullName>
    </submittedName>
</protein>
<feature type="domain" description="Sporulation protein YpeB PepSY1 and PepSY2" evidence="3">
    <location>
        <begin position="220"/>
        <end position="414"/>
    </location>
</feature>
<keyword evidence="6" id="KW-1185">Reference proteome</keyword>
<dbReference type="Pfam" id="PF03413">
    <property type="entry name" value="PepSY"/>
    <property type="match status" value="1"/>
</dbReference>
<dbReference type="EMBL" id="SLXT01000031">
    <property type="protein sequence ID" value="TCP61013.1"/>
    <property type="molecule type" value="Genomic_DNA"/>
</dbReference>
<evidence type="ECO:0000259" key="3">
    <source>
        <dbReference type="Pfam" id="PF14620"/>
    </source>
</evidence>
<proteinExistence type="predicted"/>
<dbReference type="Proteomes" id="UP000294813">
    <property type="component" value="Unassembled WGS sequence"/>
</dbReference>
<keyword evidence="1" id="KW-0812">Transmembrane</keyword>
<keyword evidence="1" id="KW-1133">Transmembrane helix</keyword>